<dbReference type="GO" id="GO:0045454">
    <property type="term" value="P:cell redox homeostasis"/>
    <property type="evidence" value="ECO:0007669"/>
    <property type="project" value="TreeGrafter"/>
</dbReference>
<sequence length="141" mass="15259">MLKNIGIALAIALCFLIGLKAGPWAQRAYAYAFPEPAYVEGDYASLFASTGQPVVLFTTTTCPWCSRLREHLDQQGIAYHDFQIDLSEQAMQSFRSLQANGVPVVLIGNRRIAGFNLPAIEEALRVAGIAATASPESTPKT</sequence>
<evidence type="ECO:0000313" key="3">
    <source>
        <dbReference type="EMBL" id="MBD8525086.1"/>
    </source>
</evidence>
<dbReference type="Proteomes" id="UP000613768">
    <property type="component" value="Unassembled WGS sequence"/>
</dbReference>
<dbReference type="RefSeq" id="WP_192028431.1">
    <property type="nucleotide sequence ID" value="NZ_JACYTR010000006.1"/>
</dbReference>
<dbReference type="CDD" id="cd02976">
    <property type="entry name" value="NrdH"/>
    <property type="match status" value="1"/>
</dbReference>
<dbReference type="InterPro" id="IPR036249">
    <property type="entry name" value="Thioredoxin-like_sf"/>
</dbReference>
<evidence type="ECO:0000259" key="2">
    <source>
        <dbReference type="Pfam" id="PF00462"/>
    </source>
</evidence>
<dbReference type="Gene3D" id="3.40.30.10">
    <property type="entry name" value="Glutaredoxin"/>
    <property type="match status" value="1"/>
</dbReference>
<dbReference type="Pfam" id="PF00462">
    <property type="entry name" value="Glutaredoxin"/>
    <property type="match status" value="1"/>
</dbReference>
<dbReference type="PROSITE" id="PS00194">
    <property type="entry name" value="THIOREDOXIN_1"/>
    <property type="match status" value="1"/>
</dbReference>
<evidence type="ECO:0000256" key="1">
    <source>
        <dbReference type="ARBA" id="ARBA00023284"/>
    </source>
</evidence>
<gene>
    <name evidence="3" type="ORF">IFO71_04960</name>
</gene>
<dbReference type="InterPro" id="IPR017937">
    <property type="entry name" value="Thioredoxin_CS"/>
</dbReference>
<dbReference type="InterPro" id="IPR002109">
    <property type="entry name" value="Glutaredoxin"/>
</dbReference>
<keyword evidence="4" id="KW-1185">Reference proteome</keyword>
<proteinExistence type="predicted"/>
<protein>
    <submittedName>
        <fullName evidence="3">Glutaredoxin family protein</fullName>
    </submittedName>
</protein>
<organism evidence="3 4">
    <name type="scientific">Pseudomarimonas arenosa</name>
    <dbReference type="NCBI Taxonomy" id="2774145"/>
    <lineage>
        <taxon>Bacteria</taxon>
        <taxon>Pseudomonadati</taxon>
        <taxon>Pseudomonadota</taxon>
        <taxon>Gammaproteobacteria</taxon>
        <taxon>Lysobacterales</taxon>
        <taxon>Lysobacteraceae</taxon>
        <taxon>Pseudomarimonas</taxon>
    </lineage>
</organism>
<dbReference type="EMBL" id="JACYTR010000006">
    <property type="protein sequence ID" value="MBD8525086.1"/>
    <property type="molecule type" value="Genomic_DNA"/>
</dbReference>
<keyword evidence="1" id="KW-0676">Redox-active center</keyword>
<reference evidence="3 4" key="1">
    <citation type="submission" date="2020-09" db="EMBL/GenBank/DDBJ databases">
        <title>Pseudoxanthomonas sp. CAU 1598 isolated from sand of Yaerae Beach.</title>
        <authorList>
            <person name="Kim W."/>
        </authorList>
    </citation>
    <scope>NUCLEOTIDE SEQUENCE [LARGE SCALE GENOMIC DNA]</scope>
    <source>
        <strain evidence="3 4">CAU 1598</strain>
    </source>
</reference>
<dbReference type="SUPFAM" id="SSF52833">
    <property type="entry name" value="Thioredoxin-like"/>
    <property type="match status" value="1"/>
</dbReference>
<dbReference type="AlphaFoldDB" id="A0AAW3ZKX2"/>
<feature type="domain" description="Glutaredoxin" evidence="2">
    <location>
        <begin position="54"/>
        <end position="112"/>
    </location>
</feature>
<accession>A0AAW3ZKX2</accession>
<name>A0AAW3ZKX2_9GAMM</name>
<dbReference type="PROSITE" id="PS51354">
    <property type="entry name" value="GLUTAREDOXIN_2"/>
    <property type="match status" value="1"/>
</dbReference>
<dbReference type="PANTHER" id="PTHR34386">
    <property type="entry name" value="GLUTAREDOXIN"/>
    <property type="match status" value="1"/>
</dbReference>
<comment type="caution">
    <text evidence="3">The sequence shown here is derived from an EMBL/GenBank/DDBJ whole genome shotgun (WGS) entry which is preliminary data.</text>
</comment>
<evidence type="ECO:0000313" key="4">
    <source>
        <dbReference type="Proteomes" id="UP000613768"/>
    </source>
</evidence>
<dbReference type="PANTHER" id="PTHR34386:SF1">
    <property type="entry name" value="GLUTAREDOXIN-LIKE PROTEIN NRDH"/>
    <property type="match status" value="1"/>
</dbReference>
<dbReference type="GO" id="GO:0009055">
    <property type="term" value="F:electron transfer activity"/>
    <property type="evidence" value="ECO:0007669"/>
    <property type="project" value="TreeGrafter"/>
</dbReference>
<dbReference type="InterPro" id="IPR051548">
    <property type="entry name" value="Grx-like_ET"/>
</dbReference>